<dbReference type="RefSeq" id="WP_009148564.1">
    <property type="nucleotide sequence ID" value="NZ_CP121471.1"/>
</dbReference>
<dbReference type="EMBL" id="JH603169">
    <property type="protein sequence ID" value="EIC21980.1"/>
    <property type="molecule type" value="Genomic_DNA"/>
</dbReference>
<dbReference type="Proteomes" id="UP000002964">
    <property type="component" value="Unassembled WGS sequence"/>
</dbReference>
<evidence type="ECO:0008006" key="3">
    <source>
        <dbReference type="Google" id="ProtNLM"/>
    </source>
</evidence>
<dbReference type="AlphaFoldDB" id="H8YZ53"/>
<dbReference type="HOGENOM" id="CLU_1408172_0_0_6"/>
<sequence>MSGRWLINGLLLAVCTLLFLLARGQPESPPGLAGLVGLAPEAITRIRLQQQAEPPLMFQSSPEGWMMREPLQGKVTATMGERLDALLRAPATEAFKLPEAEDAAAKDATARDETTGDRASMLADLGLAAPWLELELNDLHLCAGAADPIDRRRYLLAGDAVVLIDDRWLLPLLAAPADYLIDTDPSADLLGSD</sequence>
<proteinExistence type="predicted"/>
<dbReference type="OrthoDB" id="5759990at2"/>
<evidence type="ECO:0000313" key="1">
    <source>
        <dbReference type="EMBL" id="EIC21980.1"/>
    </source>
</evidence>
<reference evidence="2" key="1">
    <citation type="submission" date="2011-06" db="EMBL/GenBank/DDBJ databases">
        <authorList>
            <consortium name="US DOE Joint Genome Institute (JGI-PGF)"/>
            <person name="Lucas S."/>
            <person name="Han J."/>
            <person name="Lapidus A."/>
            <person name="Cheng J.-F."/>
            <person name="Goodwin L."/>
            <person name="Pitluck S."/>
            <person name="Peters L."/>
            <person name="Land M.L."/>
            <person name="Hauser L."/>
            <person name="Vogl K."/>
            <person name="Liu Z."/>
            <person name="Overmann J."/>
            <person name="Frigaard N.-U."/>
            <person name="Bryant D.A."/>
            <person name="Woyke T.J."/>
        </authorList>
    </citation>
    <scope>NUCLEOTIDE SEQUENCE [LARGE SCALE GENOMIC DNA]</scope>
    <source>
        <strain evidence="2">970</strain>
    </source>
</reference>
<protein>
    <recommendedName>
        <fullName evidence="3">DUF4340 domain-containing protein</fullName>
    </recommendedName>
</protein>
<keyword evidence="2" id="KW-1185">Reference proteome</keyword>
<dbReference type="STRING" id="631362.Thi970DRAFT_02217"/>
<reference evidence="1 2" key="2">
    <citation type="submission" date="2011-11" db="EMBL/GenBank/DDBJ databases">
        <authorList>
            <consortium name="US DOE Joint Genome Institute"/>
            <person name="Lucas S."/>
            <person name="Han J."/>
            <person name="Lapidus A."/>
            <person name="Cheng J.-F."/>
            <person name="Goodwin L."/>
            <person name="Pitluck S."/>
            <person name="Peters L."/>
            <person name="Ovchinnikova G."/>
            <person name="Zhang X."/>
            <person name="Detter J.C."/>
            <person name="Han C."/>
            <person name="Tapia R."/>
            <person name="Land M."/>
            <person name="Hauser L."/>
            <person name="Kyrpides N."/>
            <person name="Ivanova N."/>
            <person name="Pagani I."/>
            <person name="Vogl K."/>
            <person name="Liu Z."/>
            <person name="Overmann J."/>
            <person name="Frigaard N.-U."/>
            <person name="Bryant D."/>
            <person name="Woyke T."/>
        </authorList>
    </citation>
    <scope>NUCLEOTIDE SEQUENCE [LARGE SCALE GENOMIC DNA]</scope>
    <source>
        <strain evidence="1 2">970</strain>
    </source>
</reference>
<evidence type="ECO:0000313" key="2">
    <source>
        <dbReference type="Proteomes" id="UP000002964"/>
    </source>
</evidence>
<gene>
    <name evidence="1" type="ORF">Thi970DRAFT_02217</name>
</gene>
<name>H8YZ53_9GAMM</name>
<accession>H8YZ53</accession>
<organism evidence="1 2">
    <name type="scientific">Thiorhodovibrio frisius</name>
    <dbReference type="NCBI Taxonomy" id="631362"/>
    <lineage>
        <taxon>Bacteria</taxon>
        <taxon>Pseudomonadati</taxon>
        <taxon>Pseudomonadota</taxon>
        <taxon>Gammaproteobacteria</taxon>
        <taxon>Chromatiales</taxon>
        <taxon>Chromatiaceae</taxon>
        <taxon>Thiorhodovibrio</taxon>
    </lineage>
</organism>